<dbReference type="CDD" id="cd12893">
    <property type="entry name" value="SPRY_PRY_TRIM35"/>
    <property type="match status" value="1"/>
</dbReference>
<sequence length="475" mass="53727">MCEKAMIMSLPEEDLTCPVCCDIFTDPVLLSCSHSFCRTCLKRCWETGLRECPVCRRRAQKSSPLSNLALKNICEALLQVRNQSAEAVKDKMSCSLHGERLKLFCLVDKEPICVVCQFSKLHTDHSCSPLEEAVLDCKDELALSLKVLKDKLDSLKRIQQTSADMAKYIKSQAADTQKLIRSQFEQLHQMLCQEESDILAAVKQEEEEKITGMKDRMKELSAEVLALAEMVSDIQEHLKEEDMELLMNFKAIDERSKSVAVGSDNMSGLLIDMTKHLCNLKYRVWEKMLDHIDYTPVTLDPNTAHPCLILSDNLTSLHYSRQPSCCPDNPERFHMSAEVVAMSPLGSGSHHWVVETGSNQDWLLGVASSSVPRDVEVSARPENGFWTLCFRDGEFRAMTSPPTPLTLTQTGTPKQIKVQLDYNRGTVSFSDHADDSEIFTFSHTFTETLLPYFYTQSSEPLRILPEKVLVTMLRQ</sequence>
<dbReference type="SMART" id="SM00336">
    <property type="entry name" value="BBOX"/>
    <property type="match status" value="1"/>
</dbReference>
<protein>
    <submittedName>
        <fullName evidence="8">Zinc-binding protein A33-like</fullName>
    </submittedName>
</protein>
<dbReference type="InterPro" id="IPR003879">
    <property type="entry name" value="Butyrophylin_SPRY"/>
</dbReference>
<reference evidence="8 9" key="1">
    <citation type="journal article" date="2014" name="Nat. Genet.">
        <title>Whole-genome sequence of a flatfish provides insights into ZW sex chromosome evolution and adaptation to a benthic lifestyle.</title>
        <authorList>
            <person name="Chen S."/>
            <person name="Zhang G."/>
            <person name="Shao C."/>
            <person name="Huang Q."/>
            <person name="Liu G."/>
            <person name="Zhang P."/>
            <person name="Song W."/>
            <person name="An N."/>
            <person name="Chalopin D."/>
            <person name="Volff J.N."/>
            <person name="Hong Y."/>
            <person name="Li Q."/>
            <person name="Sha Z."/>
            <person name="Zhou H."/>
            <person name="Xie M."/>
            <person name="Yu Q."/>
            <person name="Liu Y."/>
            <person name="Xiang H."/>
            <person name="Wang N."/>
            <person name="Wu K."/>
            <person name="Yang C."/>
            <person name="Zhou Q."/>
            <person name="Liao X."/>
            <person name="Yang L."/>
            <person name="Hu Q."/>
            <person name="Zhang J."/>
            <person name="Meng L."/>
            <person name="Jin L."/>
            <person name="Tian Y."/>
            <person name="Lian J."/>
            <person name="Yang J."/>
            <person name="Miao G."/>
            <person name="Liu S."/>
            <person name="Liang Z."/>
            <person name="Yan F."/>
            <person name="Li Y."/>
            <person name="Sun B."/>
            <person name="Zhang H."/>
            <person name="Zhang J."/>
            <person name="Zhu Y."/>
            <person name="Du M."/>
            <person name="Zhao Y."/>
            <person name="Schartl M."/>
            <person name="Tang Q."/>
            <person name="Wang J."/>
        </authorList>
    </citation>
    <scope>NUCLEOTIDE SEQUENCE</scope>
</reference>
<evidence type="ECO:0000259" key="7">
    <source>
        <dbReference type="PROSITE" id="PS50188"/>
    </source>
</evidence>
<dbReference type="Pfam" id="PF13765">
    <property type="entry name" value="PRY"/>
    <property type="match status" value="1"/>
</dbReference>
<dbReference type="Pfam" id="PF00622">
    <property type="entry name" value="SPRY"/>
    <property type="match status" value="1"/>
</dbReference>
<dbReference type="RefSeq" id="XP_008327629.1">
    <property type="nucleotide sequence ID" value="XM_008329407.2"/>
</dbReference>
<dbReference type="InterPro" id="IPR001841">
    <property type="entry name" value="Znf_RING"/>
</dbReference>
<dbReference type="SMART" id="SM00184">
    <property type="entry name" value="RING"/>
    <property type="match status" value="1"/>
</dbReference>
<dbReference type="InterPro" id="IPR017907">
    <property type="entry name" value="Znf_RING_CS"/>
</dbReference>
<dbReference type="SUPFAM" id="SSF57845">
    <property type="entry name" value="B-box zinc-binding domain"/>
    <property type="match status" value="1"/>
</dbReference>
<dbReference type="InterPro" id="IPR003877">
    <property type="entry name" value="SPRY_dom"/>
</dbReference>
<dbReference type="InterPro" id="IPR013320">
    <property type="entry name" value="ConA-like_dom_sf"/>
</dbReference>
<dbReference type="Gene3D" id="3.30.160.60">
    <property type="entry name" value="Classic Zinc Finger"/>
    <property type="match status" value="1"/>
</dbReference>
<dbReference type="Ensembl" id="ENSCSET00000014630.1">
    <property type="protein sequence ID" value="ENSCSEP00000014460.1"/>
    <property type="gene ID" value="ENSCSEG00000009312.1"/>
</dbReference>
<dbReference type="PROSITE" id="PS50089">
    <property type="entry name" value="ZF_RING_2"/>
    <property type="match status" value="1"/>
</dbReference>
<evidence type="ECO:0000259" key="6">
    <source>
        <dbReference type="PROSITE" id="PS50119"/>
    </source>
</evidence>
<evidence type="ECO:0000313" key="9">
    <source>
        <dbReference type="Proteomes" id="UP000265120"/>
    </source>
</evidence>
<dbReference type="InterPro" id="IPR027370">
    <property type="entry name" value="Znf-RING_euk"/>
</dbReference>
<dbReference type="GO" id="GO:0008270">
    <property type="term" value="F:zinc ion binding"/>
    <property type="evidence" value="ECO:0007669"/>
    <property type="project" value="UniProtKB-KW"/>
</dbReference>
<evidence type="ECO:0000256" key="1">
    <source>
        <dbReference type="ARBA" id="ARBA00022723"/>
    </source>
</evidence>
<dbReference type="OMA" id="KRCWDTG"/>
<dbReference type="SMART" id="SM00449">
    <property type="entry name" value="SPRY"/>
    <property type="match status" value="1"/>
</dbReference>
<dbReference type="Pfam" id="PF13445">
    <property type="entry name" value="zf-RING_UBOX"/>
    <property type="match status" value="1"/>
</dbReference>
<evidence type="ECO:0000256" key="4">
    <source>
        <dbReference type="PROSITE-ProRule" id="PRU00024"/>
    </source>
</evidence>
<dbReference type="GO" id="GO:0005737">
    <property type="term" value="C:cytoplasm"/>
    <property type="evidence" value="ECO:0007669"/>
    <property type="project" value="UniProtKB-SubCell"/>
</dbReference>
<dbReference type="InterPro" id="IPR050143">
    <property type="entry name" value="TRIM/RBCC"/>
</dbReference>
<dbReference type="InterPro" id="IPR043136">
    <property type="entry name" value="B30.2/SPRY_sf"/>
</dbReference>
<reference evidence="8" key="3">
    <citation type="submission" date="2025-09" db="UniProtKB">
        <authorList>
            <consortium name="Ensembl"/>
        </authorList>
    </citation>
    <scope>IDENTIFICATION</scope>
</reference>
<reference evidence="8" key="2">
    <citation type="submission" date="2025-08" db="UniProtKB">
        <authorList>
            <consortium name="Ensembl"/>
        </authorList>
    </citation>
    <scope>IDENTIFICATION</scope>
</reference>
<dbReference type="PROSITE" id="PS00518">
    <property type="entry name" value="ZF_RING_1"/>
    <property type="match status" value="1"/>
</dbReference>
<dbReference type="AlphaFoldDB" id="A0A3P8VPT0"/>
<dbReference type="PRINTS" id="PR01407">
    <property type="entry name" value="BUTYPHLNCDUF"/>
</dbReference>
<name>A0A3P8VPT0_CYNSE</name>
<dbReference type="InterPro" id="IPR006574">
    <property type="entry name" value="PRY"/>
</dbReference>
<dbReference type="OrthoDB" id="6105938at2759"/>
<proteinExistence type="predicted"/>
<dbReference type="STRING" id="244447.ENSCSEP00000014460"/>
<feature type="domain" description="B box-type" evidence="6">
    <location>
        <begin position="89"/>
        <end position="130"/>
    </location>
</feature>
<dbReference type="KEGG" id="csem:103392715"/>
<dbReference type="GeneTree" id="ENSGT00970000193390"/>
<dbReference type="PANTHER" id="PTHR24103">
    <property type="entry name" value="E3 UBIQUITIN-PROTEIN LIGASE TRIM"/>
    <property type="match status" value="1"/>
</dbReference>
<keyword evidence="9" id="KW-1185">Reference proteome</keyword>
<organism evidence="8 9">
    <name type="scientific">Cynoglossus semilaevis</name>
    <name type="common">Tongue sole</name>
    <dbReference type="NCBI Taxonomy" id="244447"/>
    <lineage>
        <taxon>Eukaryota</taxon>
        <taxon>Metazoa</taxon>
        <taxon>Chordata</taxon>
        <taxon>Craniata</taxon>
        <taxon>Vertebrata</taxon>
        <taxon>Euteleostomi</taxon>
        <taxon>Actinopterygii</taxon>
        <taxon>Neopterygii</taxon>
        <taxon>Teleostei</taxon>
        <taxon>Neoteleostei</taxon>
        <taxon>Acanthomorphata</taxon>
        <taxon>Carangaria</taxon>
        <taxon>Pleuronectiformes</taxon>
        <taxon>Pleuronectoidei</taxon>
        <taxon>Cynoglossidae</taxon>
        <taxon>Cynoglossinae</taxon>
        <taxon>Cynoglossus</taxon>
    </lineage>
</organism>
<accession>A0A3P8VPT0</accession>
<dbReference type="SMART" id="SM00589">
    <property type="entry name" value="PRY"/>
    <property type="match status" value="1"/>
</dbReference>
<evidence type="ECO:0000256" key="3">
    <source>
        <dbReference type="ARBA" id="ARBA00022833"/>
    </source>
</evidence>
<evidence type="ECO:0000313" key="8">
    <source>
        <dbReference type="Ensembl" id="ENSCSEP00000014460.1"/>
    </source>
</evidence>
<dbReference type="InterPro" id="IPR001870">
    <property type="entry name" value="B30.2/SPRY"/>
</dbReference>
<dbReference type="Pfam" id="PF00643">
    <property type="entry name" value="zf-B_box"/>
    <property type="match status" value="1"/>
</dbReference>
<feature type="domain" description="RING-type" evidence="5">
    <location>
        <begin position="17"/>
        <end position="56"/>
    </location>
</feature>
<keyword evidence="3" id="KW-0862">Zinc</keyword>
<evidence type="ECO:0000256" key="2">
    <source>
        <dbReference type="ARBA" id="ARBA00022771"/>
    </source>
</evidence>
<keyword evidence="1" id="KW-0479">Metal-binding</keyword>
<dbReference type="InterPro" id="IPR013083">
    <property type="entry name" value="Znf_RING/FYVE/PHD"/>
</dbReference>
<dbReference type="SUPFAM" id="SSF49899">
    <property type="entry name" value="Concanavalin A-like lectins/glucanases"/>
    <property type="match status" value="1"/>
</dbReference>
<keyword evidence="2 4" id="KW-0863">Zinc-finger</keyword>
<dbReference type="FunFam" id="2.60.120.920:FF:000004">
    <property type="entry name" value="Butyrophilin subfamily 1 member A1"/>
    <property type="match status" value="1"/>
</dbReference>
<dbReference type="Gene3D" id="3.30.40.10">
    <property type="entry name" value="Zinc/RING finger domain, C3HC4 (zinc finger)"/>
    <property type="match status" value="1"/>
</dbReference>
<dbReference type="InParanoid" id="A0A3P8VPT0"/>
<dbReference type="PROSITE" id="PS50188">
    <property type="entry name" value="B302_SPRY"/>
    <property type="match status" value="1"/>
</dbReference>
<dbReference type="InterPro" id="IPR000315">
    <property type="entry name" value="Znf_B-box"/>
</dbReference>
<dbReference type="FunCoup" id="A0A3P8VPT0">
    <property type="interactions" value="89"/>
</dbReference>
<dbReference type="Gene3D" id="2.60.120.920">
    <property type="match status" value="1"/>
</dbReference>
<feature type="domain" description="B30.2/SPRY" evidence="7">
    <location>
        <begin position="277"/>
        <end position="470"/>
    </location>
</feature>
<dbReference type="SUPFAM" id="SSF57850">
    <property type="entry name" value="RING/U-box"/>
    <property type="match status" value="1"/>
</dbReference>
<evidence type="ECO:0000259" key="5">
    <source>
        <dbReference type="PROSITE" id="PS50089"/>
    </source>
</evidence>
<dbReference type="Proteomes" id="UP000265120">
    <property type="component" value="Chromosome 17"/>
</dbReference>
<dbReference type="GeneID" id="103392715"/>
<dbReference type="PROSITE" id="PS50119">
    <property type="entry name" value="ZF_BBOX"/>
    <property type="match status" value="1"/>
</dbReference>